<dbReference type="KEGG" id="uli:ETAA1_34940"/>
<feature type="region of interest" description="Disordered" evidence="2">
    <location>
        <begin position="284"/>
        <end position="306"/>
    </location>
</feature>
<evidence type="ECO:0000313" key="3">
    <source>
        <dbReference type="EMBL" id="QDU21527.1"/>
    </source>
</evidence>
<evidence type="ECO:0000256" key="2">
    <source>
        <dbReference type="SAM" id="MobiDB-lite"/>
    </source>
</evidence>
<dbReference type="EMBL" id="CP036273">
    <property type="protein sequence ID" value="QDU21527.1"/>
    <property type="molecule type" value="Genomic_DNA"/>
</dbReference>
<protein>
    <recommendedName>
        <fullName evidence="5">VWA domain-containing protein</fullName>
    </recommendedName>
</protein>
<dbReference type="SUPFAM" id="SSF53300">
    <property type="entry name" value="vWA-like"/>
    <property type="match status" value="1"/>
</dbReference>
<dbReference type="OrthoDB" id="9766126at2"/>
<evidence type="ECO:0000256" key="1">
    <source>
        <dbReference type="SAM" id="Coils"/>
    </source>
</evidence>
<dbReference type="Proteomes" id="UP000319576">
    <property type="component" value="Chromosome"/>
</dbReference>
<name>A0A517XVL7_9BACT</name>
<dbReference type="AlphaFoldDB" id="A0A517XVL7"/>
<proteinExistence type="predicted"/>
<keyword evidence="1" id="KW-0175">Coiled coil</keyword>
<dbReference type="RefSeq" id="WP_145240549.1">
    <property type="nucleotide sequence ID" value="NZ_CP036273.1"/>
</dbReference>
<dbReference type="CDD" id="cd00198">
    <property type="entry name" value="vWFA"/>
    <property type="match status" value="1"/>
</dbReference>
<evidence type="ECO:0000313" key="4">
    <source>
        <dbReference type="Proteomes" id="UP000319576"/>
    </source>
</evidence>
<dbReference type="InterPro" id="IPR036465">
    <property type="entry name" value="vWFA_dom_sf"/>
</dbReference>
<keyword evidence="4" id="KW-1185">Reference proteome</keyword>
<gene>
    <name evidence="3" type="ORF">ETAA1_34940</name>
</gene>
<evidence type="ECO:0008006" key="5">
    <source>
        <dbReference type="Google" id="ProtNLM"/>
    </source>
</evidence>
<dbReference type="Gene3D" id="3.40.50.410">
    <property type="entry name" value="von Willebrand factor, type A domain"/>
    <property type="match status" value="1"/>
</dbReference>
<accession>A0A517XVL7</accession>
<organism evidence="3 4">
    <name type="scientific">Urbifossiella limnaea</name>
    <dbReference type="NCBI Taxonomy" id="2528023"/>
    <lineage>
        <taxon>Bacteria</taxon>
        <taxon>Pseudomonadati</taxon>
        <taxon>Planctomycetota</taxon>
        <taxon>Planctomycetia</taxon>
        <taxon>Gemmatales</taxon>
        <taxon>Gemmataceae</taxon>
        <taxon>Urbifossiella</taxon>
    </lineage>
</organism>
<sequence>METQPTQTPGGIVHTYQKYDPVHFPSPTAPPPDLVSPAFEHLLEFGDSDEFTEEQLANAIRLDPSQLAGLGPSLNALKEMLLERKRKILATYETQHAQKLAAGAFRDAAQGLKPPSKLAEKFHKAVRNEQLYELEQLFFRVGNDRDPFAMGIVLASARLGEKYQVDELAGKYEFTGRTKMDVPKALEVKEELETIDKLLKQLEDAKKTAQLAIIDMDELENFADPGQMDQLRALQQQLEDYIKEQAERQGLEGDGNGKYRLTPKAMRLFQSKVLTRIFSQMQASRTGRHPDAVSGEGAVESPKTKPYEFGDSVAQMDIPASMVNALLRDGPGTPVRMRPDDIVIHRTKVNPKAATCVLLDMSGSMRYDGQYVNVKRMGLALDGLIRSEYPGDFLQFVEMYSFAKPRHVSEVAHLMPKPVTIFNPVVRLKADMSNPDVSEMRIPHHFTNIQHSLQTARRFLAAQDTPNRQVVLITDGLPTAHFEGSTLFLLYPPDPRTEEATMREALLCQREGITINIFLLQVWNQSREDLQFAYRLAETTKGRVIFTAGKDLDRYVIWDYIQRRKQIVS</sequence>
<feature type="coiled-coil region" evidence="1">
    <location>
        <begin position="185"/>
        <end position="248"/>
    </location>
</feature>
<reference evidence="3 4" key="1">
    <citation type="submission" date="2019-02" db="EMBL/GenBank/DDBJ databases">
        <title>Deep-cultivation of Planctomycetes and their phenomic and genomic characterization uncovers novel biology.</title>
        <authorList>
            <person name="Wiegand S."/>
            <person name="Jogler M."/>
            <person name="Boedeker C."/>
            <person name="Pinto D."/>
            <person name="Vollmers J."/>
            <person name="Rivas-Marin E."/>
            <person name="Kohn T."/>
            <person name="Peeters S.H."/>
            <person name="Heuer A."/>
            <person name="Rast P."/>
            <person name="Oberbeckmann S."/>
            <person name="Bunk B."/>
            <person name="Jeske O."/>
            <person name="Meyerdierks A."/>
            <person name="Storesund J.E."/>
            <person name="Kallscheuer N."/>
            <person name="Luecker S."/>
            <person name="Lage O.M."/>
            <person name="Pohl T."/>
            <person name="Merkel B.J."/>
            <person name="Hornburger P."/>
            <person name="Mueller R.-W."/>
            <person name="Bruemmer F."/>
            <person name="Labrenz M."/>
            <person name="Spormann A.M."/>
            <person name="Op den Camp H."/>
            <person name="Overmann J."/>
            <person name="Amann R."/>
            <person name="Jetten M.S.M."/>
            <person name="Mascher T."/>
            <person name="Medema M.H."/>
            <person name="Devos D.P."/>
            <person name="Kaster A.-K."/>
            <person name="Ovreas L."/>
            <person name="Rohde M."/>
            <person name="Galperin M.Y."/>
            <person name="Jogler C."/>
        </authorList>
    </citation>
    <scope>NUCLEOTIDE SEQUENCE [LARGE SCALE GENOMIC DNA]</scope>
    <source>
        <strain evidence="3 4">ETA_A1</strain>
    </source>
</reference>